<dbReference type="RefSeq" id="WP_203882412.1">
    <property type="nucleotide sequence ID" value="NZ_BAABHH010000009.1"/>
</dbReference>
<dbReference type="EMBL" id="BONV01000006">
    <property type="protein sequence ID" value="GIG78937.1"/>
    <property type="molecule type" value="Genomic_DNA"/>
</dbReference>
<dbReference type="SUPFAM" id="SSF48498">
    <property type="entry name" value="Tetracyclin repressor-like, C-terminal domain"/>
    <property type="match status" value="1"/>
</dbReference>
<keyword evidence="2" id="KW-0805">Transcription regulation</keyword>
<evidence type="ECO:0000256" key="2">
    <source>
        <dbReference type="ARBA" id="ARBA00023015"/>
    </source>
</evidence>
<sequence length="217" mass="22997">MAATPRGAGGRPRSAQRAAAPLTERRADARRNIASILDAAVLLLSRDADASVADIAKAAGVGRVTLYGHFSTRADLVDAVLTRTAEQADATLDTIDMAGDPRQALTRLVGASWQIVHQFRSVLQAAQHELPAERIRAVHDRILRRIQTIIDRGRRAGVFRDDLPEEWLVTVVFSLMHAAAEDSAAGKLDTGDAARIIAATLLAALSAPGATTPAVSS</sequence>
<keyword evidence="1" id="KW-0678">Repressor</keyword>
<organism evidence="8 9">
    <name type="scientific">Planotetraspora kaengkrachanensis</name>
    <dbReference type="NCBI Taxonomy" id="575193"/>
    <lineage>
        <taxon>Bacteria</taxon>
        <taxon>Bacillati</taxon>
        <taxon>Actinomycetota</taxon>
        <taxon>Actinomycetes</taxon>
        <taxon>Streptosporangiales</taxon>
        <taxon>Streptosporangiaceae</taxon>
        <taxon>Planotetraspora</taxon>
    </lineage>
</organism>
<keyword evidence="4" id="KW-0804">Transcription</keyword>
<dbReference type="GO" id="GO:0000976">
    <property type="term" value="F:transcription cis-regulatory region binding"/>
    <property type="evidence" value="ECO:0007669"/>
    <property type="project" value="TreeGrafter"/>
</dbReference>
<dbReference type="AlphaFoldDB" id="A0A8J3LV74"/>
<proteinExistence type="predicted"/>
<reference evidence="8 9" key="1">
    <citation type="submission" date="2021-01" db="EMBL/GenBank/DDBJ databases">
        <title>Whole genome shotgun sequence of Planotetraspora kaengkrachanensis NBRC 104272.</title>
        <authorList>
            <person name="Komaki H."/>
            <person name="Tamura T."/>
        </authorList>
    </citation>
    <scope>NUCLEOTIDE SEQUENCE [LARGE SCALE GENOMIC DNA]</scope>
    <source>
        <strain evidence="8 9">NBRC 104272</strain>
    </source>
</reference>
<dbReference type="Gene3D" id="1.10.357.10">
    <property type="entry name" value="Tetracycline Repressor, domain 2"/>
    <property type="match status" value="1"/>
</dbReference>
<dbReference type="Pfam" id="PF00440">
    <property type="entry name" value="TetR_N"/>
    <property type="match status" value="1"/>
</dbReference>
<keyword evidence="9" id="KW-1185">Reference proteome</keyword>
<evidence type="ECO:0000256" key="5">
    <source>
        <dbReference type="PROSITE-ProRule" id="PRU00335"/>
    </source>
</evidence>
<gene>
    <name evidence="8" type="ORF">Pka01_20640</name>
</gene>
<keyword evidence="3 5" id="KW-0238">DNA-binding</keyword>
<name>A0A8J3LV74_9ACTN</name>
<feature type="DNA-binding region" description="H-T-H motif" evidence="5">
    <location>
        <begin position="51"/>
        <end position="70"/>
    </location>
</feature>
<dbReference type="PANTHER" id="PTHR30055:SF175">
    <property type="entry name" value="HTH-TYPE TRANSCRIPTIONAL REPRESSOR KSTR2"/>
    <property type="match status" value="1"/>
</dbReference>
<comment type="caution">
    <text evidence="8">The sequence shown here is derived from an EMBL/GenBank/DDBJ whole genome shotgun (WGS) entry which is preliminary data.</text>
</comment>
<evidence type="ECO:0000313" key="9">
    <source>
        <dbReference type="Proteomes" id="UP000630097"/>
    </source>
</evidence>
<dbReference type="InterPro" id="IPR050109">
    <property type="entry name" value="HTH-type_TetR-like_transc_reg"/>
</dbReference>
<dbReference type="InterPro" id="IPR009057">
    <property type="entry name" value="Homeodomain-like_sf"/>
</dbReference>
<dbReference type="InterPro" id="IPR036271">
    <property type="entry name" value="Tet_transcr_reg_TetR-rel_C_sf"/>
</dbReference>
<protein>
    <submittedName>
        <fullName evidence="8">TetR family transcriptional regulator</fullName>
    </submittedName>
</protein>
<feature type="domain" description="HTH tetR-type" evidence="7">
    <location>
        <begin position="30"/>
        <end position="88"/>
    </location>
</feature>
<evidence type="ECO:0000313" key="8">
    <source>
        <dbReference type="EMBL" id="GIG78937.1"/>
    </source>
</evidence>
<evidence type="ECO:0000256" key="4">
    <source>
        <dbReference type="ARBA" id="ARBA00023163"/>
    </source>
</evidence>
<dbReference type="InterPro" id="IPR001647">
    <property type="entry name" value="HTH_TetR"/>
</dbReference>
<evidence type="ECO:0000256" key="6">
    <source>
        <dbReference type="SAM" id="MobiDB-lite"/>
    </source>
</evidence>
<dbReference type="PROSITE" id="PS50977">
    <property type="entry name" value="HTH_TETR_2"/>
    <property type="match status" value="1"/>
</dbReference>
<feature type="region of interest" description="Disordered" evidence="6">
    <location>
        <begin position="1"/>
        <end position="24"/>
    </location>
</feature>
<dbReference type="SUPFAM" id="SSF46689">
    <property type="entry name" value="Homeodomain-like"/>
    <property type="match status" value="1"/>
</dbReference>
<evidence type="ECO:0000259" key="7">
    <source>
        <dbReference type="PROSITE" id="PS50977"/>
    </source>
</evidence>
<accession>A0A8J3LV74</accession>
<evidence type="ECO:0000256" key="3">
    <source>
        <dbReference type="ARBA" id="ARBA00023125"/>
    </source>
</evidence>
<dbReference type="GO" id="GO:0003700">
    <property type="term" value="F:DNA-binding transcription factor activity"/>
    <property type="evidence" value="ECO:0007669"/>
    <property type="project" value="TreeGrafter"/>
</dbReference>
<evidence type="ECO:0000256" key="1">
    <source>
        <dbReference type="ARBA" id="ARBA00022491"/>
    </source>
</evidence>
<dbReference type="Proteomes" id="UP000630097">
    <property type="component" value="Unassembled WGS sequence"/>
</dbReference>
<dbReference type="PANTHER" id="PTHR30055">
    <property type="entry name" value="HTH-TYPE TRANSCRIPTIONAL REGULATOR RUTR"/>
    <property type="match status" value="1"/>
</dbReference>